<comment type="similarity">
    <text evidence="2 13">Belongs to the OXA1/ALB3/YidC family. Type 1 subfamily.</text>
</comment>
<keyword evidence="6 13" id="KW-0812">Transmembrane</keyword>
<evidence type="ECO:0000259" key="16">
    <source>
        <dbReference type="Pfam" id="PF14849"/>
    </source>
</evidence>
<dbReference type="RefSeq" id="WP_184016614.1">
    <property type="nucleotide sequence ID" value="NZ_JACHFD010000004.1"/>
</dbReference>
<dbReference type="HAMAP" id="MF_01810">
    <property type="entry name" value="YidC_type1"/>
    <property type="match status" value="1"/>
</dbReference>
<evidence type="ECO:0000256" key="1">
    <source>
        <dbReference type="ARBA" id="ARBA00004429"/>
    </source>
</evidence>
<feature type="transmembrane region" description="Helical" evidence="13">
    <location>
        <begin position="381"/>
        <end position="402"/>
    </location>
</feature>
<feature type="transmembrane region" description="Helical" evidence="13">
    <location>
        <begin position="444"/>
        <end position="466"/>
    </location>
</feature>
<dbReference type="PANTHER" id="PTHR12428:SF65">
    <property type="entry name" value="CYTOCHROME C OXIDASE ASSEMBLY PROTEIN COX18, MITOCHONDRIAL"/>
    <property type="match status" value="1"/>
</dbReference>
<organism evidence="17 18">
    <name type="scientific">Haloferula luteola</name>
    <dbReference type="NCBI Taxonomy" id="595692"/>
    <lineage>
        <taxon>Bacteria</taxon>
        <taxon>Pseudomonadati</taxon>
        <taxon>Verrucomicrobiota</taxon>
        <taxon>Verrucomicrobiia</taxon>
        <taxon>Verrucomicrobiales</taxon>
        <taxon>Verrucomicrobiaceae</taxon>
        <taxon>Haloferula</taxon>
    </lineage>
</organism>
<dbReference type="Proteomes" id="UP000557717">
    <property type="component" value="Unassembled WGS sequence"/>
</dbReference>
<dbReference type="GO" id="GO:0005886">
    <property type="term" value="C:plasma membrane"/>
    <property type="evidence" value="ECO:0007669"/>
    <property type="project" value="UniProtKB-SubCell"/>
</dbReference>
<dbReference type="AlphaFoldDB" id="A0A840VDJ2"/>
<evidence type="ECO:0000256" key="9">
    <source>
        <dbReference type="ARBA" id="ARBA00023136"/>
    </source>
</evidence>
<dbReference type="GO" id="GO:0032977">
    <property type="term" value="F:membrane insertase activity"/>
    <property type="evidence" value="ECO:0007669"/>
    <property type="project" value="InterPro"/>
</dbReference>
<reference evidence="17 18" key="1">
    <citation type="submission" date="2020-08" db="EMBL/GenBank/DDBJ databases">
        <title>Genomic Encyclopedia of Type Strains, Phase IV (KMG-IV): sequencing the most valuable type-strain genomes for metagenomic binning, comparative biology and taxonomic classification.</title>
        <authorList>
            <person name="Goeker M."/>
        </authorList>
    </citation>
    <scope>NUCLEOTIDE SEQUENCE [LARGE SCALE GENOMIC DNA]</scope>
    <source>
        <strain evidence="17 18">YC6886</strain>
    </source>
</reference>
<dbReference type="InterPro" id="IPR019998">
    <property type="entry name" value="Membr_insert_YidC"/>
</dbReference>
<dbReference type="PRINTS" id="PR00701">
    <property type="entry name" value="60KDINNERMP"/>
</dbReference>
<keyword evidence="5 13" id="KW-1003">Cell membrane</keyword>
<comment type="function">
    <text evidence="13">Required for the insertion and/or proper folding and/or complex formation of integral membrane proteins into the membrane. Involved in integration of membrane proteins that insert both dependently and independently of the Sec translocase complex, as well as at least some lipoproteins. Aids folding of multispanning membrane proteins.</text>
</comment>
<keyword evidence="4 13" id="KW-0813">Transport</keyword>
<keyword evidence="18" id="KW-1185">Reference proteome</keyword>
<evidence type="ECO:0000256" key="6">
    <source>
        <dbReference type="ARBA" id="ARBA00022692"/>
    </source>
</evidence>
<dbReference type="InterPro" id="IPR047196">
    <property type="entry name" value="YidC_ALB_C"/>
</dbReference>
<evidence type="ECO:0000256" key="4">
    <source>
        <dbReference type="ARBA" id="ARBA00022448"/>
    </source>
</evidence>
<comment type="subunit">
    <text evidence="13">Interacts with the Sec translocase complex via SecD. Specifically interacts with transmembrane segments of nascent integral membrane proteins during membrane integration.</text>
</comment>
<evidence type="ECO:0000313" key="18">
    <source>
        <dbReference type="Proteomes" id="UP000557717"/>
    </source>
</evidence>
<comment type="caution">
    <text evidence="17">The sequence shown here is derived from an EMBL/GenBank/DDBJ whole genome shotgun (WGS) entry which is preliminary data.</text>
</comment>
<dbReference type="NCBIfam" id="TIGR03592">
    <property type="entry name" value="yidC_oxa1_cterm"/>
    <property type="match status" value="1"/>
</dbReference>
<comment type="subcellular location">
    <subcellularLocation>
        <location evidence="1">Cell inner membrane</location>
        <topology evidence="1">Multi-pass membrane protein</topology>
    </subcellularLocation>
    <subcellularLocation>
        <location evidence="13">Cell membrane</location>
        <topology evidence="13">Multi-pass membrane protein</topology>
    </subcellularLocation>
</comment>
<dbReference type="InterPro" id="IPR028055">
    <property type="entry name" value="YidC/Oxa/ALB_C"/>
</dbReference>
<keyword evidence="8 13" id="KW-1133">Transmembrane helix</keyword>
<evidence type="ECO:0000256" key="3">
    <source>
        <dbReference type="ARBA" id="ARBA00015325"/>
    </source>
</evidence>
<dbReference type="EMBL" id="JACHFD010000004">
    <property type="protein sequence ID" value="MBB5350911.1"/>
    <property type="molecule type" value="Genomic_DNA"/>
</dbReference>
<proteinExistence type="inferred from homology"/>
<dbReference type="PRINTS" id="PR01900">
    <property type="entry name" value="YIDCPROTEIN"/>
</dbReference>
<dbReference type="GO" id="GO:0051205">
    <property type="term" value="P:protein insertion into membrane"/>
    <property type="evidence" value="ECO:0007669"/>
    <property type="project" value="TreeGrafter"/>
</dbReference>
<keyword evidence="10 13" id="KW-0143">Chaperone</keyword>
<dbReference type="InterPro" id="IPR038221">
    <property type="entry name" value="YidC_periplasmic_sf"/>
</dbReference>
<evidence type="ECO:0000256" key="13">
    <source>
        <dbReference type="HAMAP-Rule" id="MF_01810"/>
    </source>
</evidence>
<evidence type="ECO:0000256" key="14">
    <source>
        <dbReference type="SAM" id="MobiDB-lite"/>
    </source>
</evidence>
<name>A0A840VDJ2_9BACT</name>
<dbReference type="CDD" id="cd20070">
    <property type="entry name" value="5TM_YidC_Alb3"/>
    <property type="match status" value="1"/>
</dbReference>
<dbReference type="CDD" id="cd19961">
    <property type="entry name" value="EcYidC-like_peri"/>
    <property type="match status" value="1"/>
</dbReference>
<evidence type="ECO:0000256" key="11">
    <source>
        <dbReference type="ARBA" id="ARBA00033245"/>
    </source>
</evidence>
<feature type="domain" description="Membrane insertase YidC N-terminal" evidence="16">
    <location>
        <begin position="74"/>
        <end position="355"/>
    </location>
</feature>
<dbReference type="Pfam" id="PF14849">
    <property type="entry name" value="YidC_periplas"/>
    <property type="match status" value="1"/>
</dbReference>
<feature type="region of interest" description="Disordered" evidence="14">
    <location>
        <begin position="591"/>
        <end position="626"/>
    </location>
</feature>
<evidence type="ECO:0000259" key="15">
    <source>
        <dbReference type="Pfam" id="PF02096"/>
    </source>
</evidence>
<evidence type="ECO:0000256" key="5">
    <source>
        <dbReference type="ARBA" id="ARBA00022475"/>
    </source>
</evidence>
<sequence>MYDRKTWIVVVACSLLIAVNLYFGKQNAAAEQAAKAKEALEAPAQTPGEDGSAAEPGVLVEVEPEPSADRQTYQLSTAGVRYTFSTLGGSLTRAELLNYPAVKDAEHLVTLNDGSSYGIGTLCQGADAFEHVDYKLLEDQSIADKKLVFGARHPSGLLVRKTWELFEPKGEKEEKQAAGADYLLRLTLEVKNPDDAKSQVPLESFSLFLGRSHPLQKGENRINPATLAWLDDGTVDKIKSPSFRGSMFSKEQSLISKTASELDFASVSSQFFATVVMPEEVAPSTLWAKTSKVDVPDEEEQQLAIRGGFTLPAAPLSPGEGKTLSYSVFTGPKDNRMLRRMGGDWGEVMDYGWPIFRWPARFMNFLLVHVHDLVSKVSDKWSWGFAVILVTLLVRSAMWPLYARSNRSMKRMSKLKPEMDRLKEKYPDDPAKQQQEMMQLYRKFGINPVGGCLPMFAQIPIFFGFFRMLQHAVEMRGHGFLWVHDLSMPDTIATLGGIPINILPLVMGATSFVQMQMMPNTGGDKTQQAVMKFMPLMFLFFCYNYASALALYWTTSNLFSILQTWVTKKMPDPELKERAVKPGSSFMERMAKAAEEAQKQQKLKQAKGHVVEDTKSSKPRGPRTGG</sequence>
<keyword evidence="7 13" id="KW-0653">Protein transport</keyword>
<evidence type="ECO:0000256" key="7">
    <source>
        <dbReference type="ARBA" id="ARBA00022927"/>
    </source>
</evidence>
<dbReference type="NCBIfam" id="TIGR03593">
    <property type="entry name" value="yidC_nterm"/>
    <property type="match status" value="1"/>
</dbReference>
<evidence type="ECO:0000256" key="8">
    <source>
        <dbReference type="ARBA" id="ARBA00022989"/>
    </source>
</evidence>
<accession>A0A840VDJ2</accession>
<dbReference type="InterPro" id="IPR001708">
    <property type="entry name" value="YidC/ALB3/OXA1/COX18"/>
</dbReference>
<dbReference type="Gene3D" id="2.70.98.90">
    <property type="match status" value="1"/>
</dbReference>
<evidence type="ECO:0000313" key="17">
    <source>
        <dbReference type="EMBL" id="MBB5350911.1"/>
    </source>
</evidence>
<dbReference type="Pfam" id="PF02096">
    <property type="entry name" value="60KD_IMP"/>
    <property type="match status" value="1"/>
</dbReference>
<feature type="compositionally biased region" description="Basic residues" evidence="14">
    <location>
        <begin position="617"/>
        <end position="626"/>
    </location>
</feature>
<feature type="transmembrane region" description="Helical" evidence="13">
    <location>
        <begin position="533"/>
        <end position="553"/>
    </location>
</feature>
<evidence type="ECO:0000256" key="10">
    <source>
        <dbReference type="ARBA" id="ARBA00023186"/>
    </source>
</evidence>
<protein>
    <recommendedName>
        <fullName evidence="3 13">Membrane protein insertase YidC</fullName>
    </recommendedName>
    <alternativeName>
        <fullName evidence="12 13">Foldase YidC</fullName>
    </alternativeName>
    <alternativeName>
        <fullName evidence="11 13">Membrane integrase YidC</fullName>
    </alternativeName>
    <alternativeName>
        <fullName evidence="13">Membrane protein YidC</fullName>
    </alternativeName>
</protein>
<keyword evidence="9 13" id="KW-0472">Membrane</keyword>
<dbReference type="PANTHER" id="PTHR12428">
    <property type="entry name" value="OXA1"/>
    <property type="match status" value="1"/>
</dbReference>
<feature type="domain" description="Membrane insertase YidC/Oxa/ALB C-terminal" evidence="15">
    <location>
        <begin position="383"/>
        <end position="569"/>
    </location>
</feature>
<dbReference type="GO" id="GO:0015031">
    <property type="term" value="P:protein transport"/>
    <property type="evidence" value="ECO:0007669"/>
    <property type="project" value="UniProtKB-KW"/>
</dbReference>
<evidence type="ECO:0000256" key="12">
    <source>
        <dbReference type="ARBA" id="ARBA00033342"/>
    </source>
</evidence>
<gene>
    <name evidence="13" type="primary">yidC</name>
    <name evidence="17" type="ORF">HNR46_001145</name>
</gene>
<evidence type="ECO:0000256" key="2">
    <source>
        <dbReference type="ARBA" id="ARBA00010527"/>
    </source>
</evidence>
<feature type="transmembrane region" description="Helical" evidence="13">
    <location>
        <begin position="492"/>
        <end position="513"/>
    </location>
</feature>
<dbReference type="InterPro" id="IPR028053">
    <property type="entry name" value="Membr_insert_YidC_N"/>
</dbReference>